<keyword evidence="7" id="KW-0547">Nucleotide-binding</keyword>
<comment type="function">
    <text evidence="12">Putative oxygen sensor; modulates the activity of FixJ, a transcriptional activator of nitrogen fixation fixK gene. FixL probably acts as a kinase that phosphorylates FixJ.</text>
</comment>
<proteinExistence type="predicted"/>
<evidence type="ECO:0000259" key="15">
    <source>
        <dbReference type="PROSITE" id="PS50112"/>
    </source>
</evidence>
<dbReference type="InterPro" id="IPR000700">
    <property type="entry name" value="PAS-assoc_C"/>
</dbReference>
<keyword evidence="4" id="KW-0597">Phosphoprotein</keyword>
<dbReference type="Gene3D" id="3.30.565.10">
    <property type="entry name" value="Histidine kinase-like ATPase, C-terminal domain"/>
    <property type="match status" value="1"/>
</dbReference>
<dbReference type="Pfam" id="PF02518">
    <property type="entry name" value="HATPase_c"/>
    <property type="match status" value="1"/>
</dbReference>
<dbReference type="AlphaFoldDB" id="A0A8B6M8G3"/>
<keyword evidence="10" id="KW-0408">Iron</keyword>
<dbReference type="GO" id="GO:0000155">
    <property type="term" value="F:phosphorelay sensor kinase activity"/>
    <property type="evidence" value="ECO:0007669"/>
    <property type="project" value="InterPro"/>
</dbReference>
<keyword evidence="5" id="KW-0479">Metal-binding</keyword>
<dbReference type="SUPFAM" id="SSF55874">
    <property type="entry name" value="ATPase domain of HSP90 chaperone/DNA topoisomerase II/histidine kinase"/>
    <property type="match status" value="1"/>
</dbReference>
<dbReference type="SMART" id="SM00388">
    <property type="entry name" value="HisKA"/>
    <property type="match status" value="1"/>
</dbReference>
<evidence type="ECO:0000256" key="11">
    <source>
        <dbReference type="ARBA" id="ARBA00023012"/>
    </source>
</evidence>
<keyword evidence="9" id="KW-0067">ATP-binding</keyword>
<evidence type="ECO:0000256" key="7">
    <source>
        <dbReference type="ARBA" id="ARBA00022741"/>
    </source>
</evidence>
<organism evidence="17 18">
    <name type="scientific">Methylocella tundrae</name>
    <dbReference type="NCBI Taxonomy" id="227605"/>
    <lineage>
        <taxon>Bacteria</taxon>
        <taxon>Pseudomonadati</taxon>
        <taxon>Pseudomonadota</taxon>
        <taxon>Alphaproteobacteria</taxon>
        <taxon>Hyphomicrobiales</taxon>
        <taxon>Beijerinckiaceae</taxon>
        <taxon>Methylocella</taxon>
    </lineage>
</organism>
<dbReference type="PROSITE" id="PS50109">
    <property type="entry name" value="HIS_KIN"/>
    <property type="match status" value="1"/>
</dbReference>
<dbReference type="SMART" id="SM00086">
    <property type="entry name" value="PAC"/>
    <property type="match status" value="2"/>
</dbReference>
<evidence type="ECO:0000256" key="13">
    <source>
        <dbReference type="ARBA" id="ARBA00070616"/>
    </source>
</evidence>
<evidence type="ECO:0000256" key="8">
    <source>
        <dbReference type="ARBA" id="ARBA00022777"/>
    </source>
</evidence>
<evidence type="ECO:0000256" key="2">
    <source>
        <dbReference type="ARBA" id="ARBA00001971"/>
    </source>
</evidence>
<dbReference type="InterPro" id="IPR036890">
    <property type="entry name" value="HATPase_C_sf"/>
</dbReference>
<comment type="catalytic activity">
    <reaction evidence="1">
        <text>ATP + protein L-histidine = ADP + protein N-phospho-L-histidine.</text>
        <dbReference type="EC" id="2.7.13.3"/>
    </reaction>
</comment>
<evidence type="ECO:0000256" key="4">
    <source>
        <dbReference type="ARBA" id="ARBA00022553"/>
    </source>
</evidence>
<dbReference type="FunFam" id="3.30.450.20:FF:000060">
    <property type="entry name" value="Sensor protein FixL"/>
    <property type="match status" value="1"/>
</dbReference>
<sequence>MQHGRMAGAMTSVKAGPSAERWIAPEAAMCSKPQFHRRDGNDKLVSAVNLNADSLNMRANNDIPSGDRSPGAEALQRAVEAADIGVWRWHPLTGAVDLSAQAAVLLGRGSSAPLDFADFLDLIHPMDRAAARDALQESVRTFKGFDFDFRAASPAAAGSWLRARGRIGGGEGGPIEAHGVLIDAGRQKLEEEAKDRLAAIVTASDDAIVGETMDGVITDWNRGAEAILGYAAEEMIGETMAALLPEGHEGETFALLERIRRGERIEHYETLRRRRDGEIIDVSLTVSPVFDGSGRLFGVAKVGRDITRAKRERMALLEREAHLRSVLDTVPDAMIVIDSRGVMRSFSSTAERLFGYTAEEILGRNVSILMPSPYREQHDSYLDRYIATGERRVIGLGRVVVGLRRDGSTFPMELSVGEMRSGDSRFFTGFVRDLTERQETQQRLQDLQSALVHISRFTAMGEMASTLAHELNQPLTAIASYLNGCRRLLDGKENPKAAMIRDAIERAADQALRAGQIIRRLRQFVSRGESERQVESLAKLIEEASALALVGIKETGVRVAFSFDPRVAFVLVDKIQIQQVILNLMRNAIEAMQETTRRDLIISTAEFDDGMVEVSVADTGPGIAEEIASQLFQPFVTTKPDGMGIGLSISRTIIEAHGGRLWVEPNPEGGTIFRLTLKALSHEELNDGQ</sequence>
<dbReference type="InterPro" id="IPR013767">
    <property type="entry name" value="PAS_fold"/>
</dbReference>
<dbReference type="PANTHER" id="PTHR43065:SF10">
    <property type="entry name" value="PEROXIDE STRESS-ACTIVATED HISTIDINE KINASE MAK3"/>
    <property type="match status" value="1"/>
</dbReference>
<feature type="domain" description="PAS" evidence="15">
    <location>
        <begin position="319"/>
        <end position="389"/>
    </location>
</feature>
<evidence type="ECO:0000256" key="3">
    <source>
        <dbReference type="ARBA" id="ARBA00012438"/>
    </source>
</evidence>
<keyword evidence="6" id="KW-0808">Transferase</keyword>
<dbReference type="InterPro" id="IPR035965">
    <property type="entry name" value="PAS-like_dom_sf"/>
</dbReference>
<dbReference type="PANTHER" id="PTHR43065">
    <property type="entry name" value="SENSOR HISTIDINE KINASE"/>
    <property type="match status" value="1"/>
</dbReference>
<dbReference type="Proteomes" id="UP000485880">
    <property type="component" value="Unassembled WGS sequence"/>
</dbReference>
<keyword evidence="5" id="KW-0349">Heme</keyword>
<evidence type="ECO:0000259" key="16">
    <source>
        <dbReference type="PROSITE" id="PS50113"/>
    </source>
</evidence>
<keyword evidence="18" id="KW-1185">Reference proteome</keyword>
<accession>A0A8B6M8G3</accession>
<comment type="caution">
    <text evidence="17">The sequence shown here is derived from an EMBL/GenBank/DDBJ whole genome shotgun (WGS) entry which is preliminary data.</text>
</comment>
<evidence type="ECO:0000256" key="12">
    <source>
        <dbReference type="ARBA" id="ARBA00059827"/>
    </source>
</evidence>
<dbReference type="SMART" id="SM00387">
    <property type="entry name" value="HATPase_c"/>
    <property type="match status" value="1"/>
</dbReference>
<feature type="domain" description="Histidine kinase" evidence="14">
    <location>
        <begin position="466"/>
        <end position="681"/>
    </location>
</feature>
<dbReference type="CDD" id="cd00082">
    <property type="entry name" value="HisKA"/>
    <property type="match status" value="1"/>
</dbReference>
<dbReference type="FunFam" id="1.10.287.130:FF:000055">
    <property type="entry name" value="Two-component sensor histidine kinase"/>
    <property type="match status" value="1"/>
</dbReference>
<evidence type="ECO:0000256" key="10">
    <source>
        <dbReference type="ARBA" id="ARBA00023004"/>
    </source>
</evidence>
<dbReference type="PROSITE" id="PS50113">
    <property type="entry name" value="PAC"/>
    <property type="match status" value="2"/>
</dbReference>
<keyword evidence="11" id="KW-0902">Two-component regulatory system</keyword>
<evidence type="ECO:0000313" key="18">
    <source>
        <dbReference type="Proteomes" id="UP000485880"/>
    </source>
</evidence>
<dbReference type="GO" id="GO:0006355">
    <property type="term" value="P:regulation of DNA-templated transcription"/>
    <property type="evidence" value="ECO:0007669"/>
    <property type="project" value="InterPro"/>
</dbReference>
<dbReference type="InterPro" id="IPR000014">
    <property type="entry name" value="PAS"/>
</dbReference>
<dbReference type="EC" id="2.7.13.3" evidence="3"/>
<name>A0A8B6M8G3_METTU</name>
<dbReference type="GO" id="GO:0005524">
    <property type="term" value="F:ATP binding"/>
    <property type="evidence" value="ECO:0007669"/>
    <property type="project" value="UniProtKB-KW"/>
</dbReference>
<feature type="domain" description="PAS" evidence="15">
    <location>
        <begin position="193"/>
        <end position="262"/>
    </location>
</feature>
<dbReference type="Gene3D" id="6.10.250.2580">
    <property type="match status" value="1"/>
</dbReference>
<protein>
    <recommendedName>
        <fullName evidence="13">Sensor protein FixL</fullName>
        <ecNumber evidence="3">2.7.13.3</ecNumber>
    </recommendedName>
</protein>
<dbReference type="SUPFAM" id="SSF47384">
    <property type="entry name" value="Homodimeric domain of signal transducing histidine kinase"/>
    <property type="match status" value="1"/>
</dbReference>
<dbReference type="PROSITE" id="PS50112">
    <property type="entry name" value="PAS"/>
    <property type="match status" value="2"/>
</dbReference>
<evidence type="ECO:0000259" key="14">
    <source>
        <dbReference type="PROSITE" id="PS50109"/>
    </source>
</evidence>
<evidence type="ECO:0000256" key="6">
    <source>
        <dbReference type="ARBA" id="ARBA00022679"/>
    </source>
</evidence>
<dbReference type="Pfam" id="PF00989">
    <property type="entry name" value="PAS"/>
    <property type="match status" value="2"/>
</dbReference>
<dbReference type="SMART" id="SM00091">
    <property type="entry name" value="PAS"/>
    <property type="match status" value="3"/>
</dbReference>
<feature type="domain" description="PAC" evidence="16">
    <location>
        <begin position="266"/>
        <end position="318"/>
    </location>
</feature>
<dbReference type="Pfam" id="PF00512">
    <property type="entry name" value="HisKA"/>
    <property type="match status" value="1"/>
</dbReference>
<dbReference type="PRINTS" id="PR00344">
    <property type="entry name" value="BCTRLSENSOR"/>
</dbReference>
<comment type="cofactor">
    <cofactor evidence="2">
        <name>heme</name>
        <dbReference type="ChEBI" id="CHEBI:30413"/>
    </cofactor>
</comment>
<dbReference type="EMBL" id="CABFMQ020000079">
    <property type="protein sequence ID" value="VTZ50332.1"/>
    <property type="molecule type" value="Genomic_DNA"/>
</dbReference>
<gene>
    <name evidence="17" type="ORF">MPC4_220062</name>
</gene>
<dbReference type="InterPro" id="IPR003594">
    <property type="entry name" value="HATPase_dom"/>
</dbReference>
<evidence type="ECO:0000256" key="9">
    <source>
        <dbReference type="ARBA" id="ARBA00022840"/>
    </source>
</evidence>
<dbReference type="InterPro" id="IPR003661">
    <property type="entry name" value="HisK_dim/P_dom"/>
</dbReference>
<dbReference type="Gene3D" id="1.10.287.130">
    <property type="match status" value="1"/>
</dbReference>
<dbReference type="Gene3D" id="3.30.450.20">
    <property type="entry name" value="PAS domain"/>
    <property type="match status" value="3"/>
</dbReference>
<dbReference type="CDD" id="cd00130">
    <property type="entry name" value="PAS"/>
    <property type="match status" value="2"/>
</dbReference>
<reference evidence="17 18" key="1">
    <citation type="submission" date="2019-05" db="EMBL/GenBank/DDBJ databases">
        <authorList>
            <person name="Farhan Ul Haque M."/>
        </authorList>
    </citation>
    <scope>NUCLEOTIDE SEQUENCE [LARGE SCALE GENOMIC DNA]</scope>
    <source>
        <strain evidence="17">2</strain>
    </source>
</reference>
<dbReference type="InterPro" id="IPR005467">
    <property type="entry name" value="His_kinase_dom"/>
</dbReference>
<evidence type="ECO:0000313" key="17">
    <source>
        <dbReference type="EMBL" id="VTZ50332.1"/>
    </source>
</evidence>
<dbReference type="InterPro" id="IPR036097">
    <property type="entry name" value="HisK_dim/P_sf"/>
</dbReference>
<dbReference type="InterPro" id="IPR001610">
    <property type="entry name" value="PAC"/>
</dbReference>
<feature type="domain" description="PAC" evidence="16">
    <location>
        <begin position="387"/>
        <end position="446"/>
    </location>
</feature>
<keyword evidence="8 17" id="KW-0418">Kinase</keyword>
<evidence type="ECO:0000256" key="5">
    <source>
        <dbReference type="ARBA" id="ARBA00022617"/>
    </source>
</evidence>
<dbReference type="NCBIfam" id="TIGR00229">
    <property type="entry name" value="sensory_box"/>
    <property type="match status" value="2"/>
</dbReference>
<evidence type="ECO:0000256" key="1">
    <source>
        <dbReference type="ARBA" id="ARBA00000085"/>
    </source>
</evidence>
<dbReference type="SUPFAM" id="SSF55785">
    <property type="entry name" value="PYP-like sensor domain (PAS domain)"/>
    <property type="match status" value="3"/>
</dbReference>
<dbReference type="InterPro" id="IPR004358">
    <property type="entry name" value="Sig_transdc_His_kin-like_C"/>
</dbReference>